<accession>A0AAV4N6H3</accession>
<dbReference type="Proteomes" id="UP001054837">
    <property type="component" value="Unassembled WGS sequence"/>
</dbReference>
<organism evidence="2 3">
    <name type="scientific">Caerostris darwini</name>
    <dbReference type="NCBI Taxonomy" id="1538125"/>
    <lineage>
        <taxon>Eukaryota</taxon>
        <taxon>Metazoa</taxon>
        <taxon>Ecdysozoa</taxon>
        <taxon>Arthropoda</taxon>
        <taxon>Chelicerata</taxon>
        <taxon>Arachnida</taxon>
        <taxon>Araneae</taxon>
        <taxon>Araneomorphae</taxon>
        <taxon>Entelegynae</taxon>
        <taxon>Araneoidea</taxon>
        <taxon>Araneidae</taxon>
        <taxon>Caerostris</taxon>
    </lineage>
</organism>
<evidence type="ECO:0000256" key="1">
    <source>
        <dbReference type="SAM" id="MobiDB-lite"/>
    </source>
</evidence>
<dbReference type="EMBL" id="BPLQ01001202">
    <property type="protein sequence ID" value="GIX79626.1"/>
    <property type="molecule type" value="Genomic_DNA"/>
</dbReference>
<name>A0AAV4N6H3_9ARAC</name>
<feature type="region of interest" description="Disordered" evidence="1">
    <location>
        <begin position="124"/>
        <end position="145"/>
    </location>
</feature>
<sequence length="253" mass="26792">MNETSHFVAGDTSSSPCICLRGPGSAPQFLGLLVVGLEPHGLQFGVGRLGEAVTLQNVVKFSETARVEGHEGPGPQNCFIFVQFAAVGMGDGQGPQETAQSFNVPTFFKGLADRGHLADREIESGQHKHRAIGRGGAQPQSHQSPLVQDQSPLFQVILVAGVTDAEHWGSVAIRGGGGILSYNSLVSVVSEEVFDPLLASRPLVHTARVTAVKAILSTPSGHGDEKPVLRPGSGVRQRTGELNRILHKTFKIN</sequence>
<reference evidence="2 3" key="1">
    <citation type="submission" date="2021-06" db="EMBL/GenBank/DDBJ databases">
        <title>Caerostris darwini draft genome.</title>
        <authorList>
            <person name="Kono N."/>
            <person name="Arakawa K."/>
        </authorList>
    </citation>
    <scope>NUCLEOTIDE SEQUENCE [LARGE SCALE GENOMIC DNA]</scope>
</reference>
<proteinExistence type="predicted"/>
<protein>
    <submittedName>
        <fullName evidence="2">Uncharacterized protein</fullName>
    </submittedName>
</protein>
<evidence type="ECO:0000313" key="2">
    <source>
        <dbReference type="EMBL" id="GIX79626.1"/>
    </source>
</evidence>
<dbReference type="AlphaFoldDB" id="A0AAV4N6H3"/>
<comment type="caution">
    <text evidence="2">The sequence shown here is derived from an EMBL/GenBank/DDBJ whole genome shotgun (WGS) entry which is preliminary data.</text>
</comment>
<keyword evidence="3" id="KW-1185">Reference proteome</keyword>
<evidence type="ECO:0000313" key="3">
    <source>
        <dbReference type="Proteomes" id="UP001054837"/>
    </source>
</evidence>
<gene>
    <name evidence="2" type="ORF">CDAR_4151</name>
</gene>